<dbReference type="EMBL" id="LJDB01000059">
    <property type="protein sequence ID" value="ONI39911.1"/>
    <property type="molecule type" value="Genomic_DNA"/>
</dbReference>
<comment type="caution">
    <text evidence="1">The sequence shown here is derived from an EMBL/GenBank/DDBJ whole genome shotgun (WGS) entry which is preliminary data.</text>
</comment>
<evidence type="ECO:0000313" key="2">
    <source>
        <dbReference type="Proteomes" id="UP000188605"/>
    </source>
</evidence>
<reference evidence="1" key="1">
    <citation type="submission" date="2016-08" db="EMBL/GenBank/DDBJ databases">
        <authorList>
            <person name="Ngugi D.K."/>
            <person name="Miyake S."/>
            <person name="Stingl U."/>
        </authorList>
    </citation>
    <scope>NUCLEOTIDE SEQUENCE</scope>
    <source>
        <strain evidence="1">SCG-B11WGA-EpuloA1</strain>
    </source>
</reference>
<sequence length="288" mass="32552">MGVPVEFSSRKERDKDLVNEIRAYGTHHQPYGTWSDDTSLMLCLVKVMTEGYSLKKLSESFIKFYVDGELTATGHVFDIGNTTREAITKMINKVPLEECGAYDKYGNGNGSLMRILPLAFLKAGTAEHRITEEVSCLTHGHAKSLLACIIYVELARKLLSGLEKRKAYNETMRIMNMIYFKSFRKEPQAFNHILSGKLIRLPRNKIKSSGYVIDTLEASLWSFMNSKNYTDSILTAINLGGDTDTIGALTGGLAGLYYGFQNIPDRWIQHILKKEMINDMLHEFKNSL</sequence>
<name>A0ACC8XBN2_9FIRM</name>
<dbReference type="Proteomes" id="UP000188605">
    <property type="component" value="Unassembled WGS sequence"/>
</dbReference>
<keyword evidence="2" id="KW-1185">Reference proteome</keyword>
<accession>A0ACC8XBN2</accession>
<evidence type="ECO:0000313" key="1">
    <source>
        <dbReference type="EMBL" id="ONI39911.1"/>
    </source>
</evidence>
<organism evidence="1 2">
    <name type="scientific">Candidatus Epulonipiscium fishelsonii</name>
    <dbReference type="NCBI Taxonomy" id="77094"/>
    <lineage>
        <taxon>Bacteria</taxon>
        <taxon>Bacillati</taxon>
        <taxon>Bacillota</taxon>
        <taxon>Clostridia</taxon>
        <taxon>Lachnospirales</taxon>
        <taxon>Lachnospiraceae</taxon>
        <taxon>Candidatus Epulonipiscium</taxon>
    </lineage>
</organism>
<protein>
    <submittedName>
        <fullName evidence="1">Uncharacterized protein</fullName>
    </submittedName>
</protein>
<proteinExistence type="predicted"/>
<gene>
    <name evidence="1" type="ORF">AN396_06835</name>
</gene>